<keyword evidence="11" id="KW-1185">Reference proteome</keyword>
<dbReference type="Gene3D" id="3.40.30.10">
    <property type="entry name" value="Glutaredoxin"/>
    <property type="match status" value="1"/>
</dbReference>
<evidence type="ECO:0000256" key="6">
    <source>
        <dbReference type="ARBA" id="ARBA00023157"/>
    </source>
</evidence>
<gene>
    <name evidence="10" type="ORF">NDI79_22170</name>
</gene>
<dbReference type="EMBL" id="JAMQOQ010000009">
    <property type="protein sequence ID" value="MDS0296878.1"/>
    <property type="molecule type" value="Genomic_DNA"/>
</dbReference>
<dbReference type="SUPFAM" id="SSF52833">
    <property type="entry name" value="Thioredoxin-like"/>
    <property type="match status" value="1"/>
</dbReference>
<keyword evidence="6" id="KW-1015">Disulfide bond</keyword>
<keyword evidence="4" id="KW-0813">Transport</keyword>
<comment type="similarity">
    <text evidence="1">Belongs to the thioredoxin family. DsbA subfamily.</text>
</comment>
<comment type="caution">
    <text evidence="10">The sequence shown here is derived from an EMBL/GenBank/DDBJ whole genome shotgun (WGS) entry which is preliminary data.</text>
</comment>
<dbReference type="PROSITE" id="PS00028">
    <property type="entry name" value="ZINC_FINGER_C2H2_1"/>
    <property type="match status" value="1"/>
</dbReference>
<evidence type="ECO:0000256" key="8">
    <source>
        <dbReference type="SAM" id="MobiDB-lite"/>
    </source>
</evidence>
<evidence type="ECO:0000259" key="9">
    <source>
        <dbReference type="PROSITE" id="PS00028"/>
    </source>
</evidence>
<dbReference type="InterPro" id="IPR036249">
    <property type="entry name" value="Thioredoxin-like_sf"/>
</dbReference>
<dbReference type="PANTHER" id="PTHR13887:SF14">
    <property type="entry name" value="DISULFIDE BOND FORMATION PROTEIN D"/>
    <property type="match status" value="1"/>
</dbReference>
<organism evidence="10 11">
    <name type="scientific">Halogeometricum luteum</name>
    <dbReference type="NCBI Taxonomy" id="2950537"/>
    <lineage>
        <taxon>Archaea</taxon>
        <taxon>Methanobacteriati</taxon>
        <taxon>Methanobacteriota</taxon>
        <taxon>Stenosarchaea group</taxon>
        <taxon>Halobacteria</taxon>
        <taxon>Halobacteriales</taxon>
        <taxon>Haloferacaceae</taxon>
        <taxon>Halogeometricum</taxon>
    </lineage>
</organism>
<keyword evidence="4" id="KW-0249">Electron transport</keyword>
<evidence type="ECO:0000256" key="2">
    <source>
        <dbReference type="ARBA" id="ARBA00007787"/>
    </source>
</evidence>
<protein>
    <submittedName>
        <fullName evidence="10">DsbA family protein</fullName>
    </submittedName>
</protein>
<keyword evidence="3" id="KW-0732">Signal</keyword>
<dbReference type="InterPro" id="IPR012336">
    <property type="entry name" value="Thioredoxin-like_fold"/>
</dbReference>
<comment type="similarity">
    <text evidence="2">Belongs to the glutaredoxin family.</text>
</comment>
<evidence type="ECO:0000256" key="5">
    <source>
        <dbReference type="ARBA" id="ARBA00023002"/>
    </source>
</evidence>
<name>A0ABU2G9D5_9EURY</name>
<dbReference type="RefSeq" id="WP_310930814.1">
    <property type="nucleotide sequence ID" value="NZ_JAMQOQ010000009.1"/>
</dbReference>
<evidence type="ECO:0000256" key="1">
    <source>
        <dbReference type="ARBA" id="ARBA00005791"/>
    </source>
</evidence>
<evidence type="ECO:0000256" key="4">
    <source>
        <dbReference type="ARBA" id="ARBA00022982"/>
    </source>
</evidence>
<evidence type="ECO:0000313" key="10">
    <source>
        <dbReference type="EMBL" id="MDS0296878.1"/>
    </source>
</evidence>
<evidence type="ECO:0000256" key="3">
    <source>
        <dbReference type="ARBA" id="ARBA00022729"/>
    </source>
</evidence>
<accession>A0ABU2G9D5</accession>
<feature type="domain" description="C2H2-type" evidence="9">
    <location>
        <begin position="6"/>
        <end position="27"/>
    </location>
</feature>
<dbReference type="Pfam" id="PF13462">
    <property type="entry name" value="Thioredoxin_4"/>
    <property type="match status" value="1"/>
</dbReference>
<evidence type="ECO:0000256" key="7">
    <source>
        <dbReference type="ARBA" id="ARBA00023284"/>
    </source>
</evidence>
<feature type="compositionally biased region" description="Low complexity" evidence="8">
    <location>
        <begin position="122"/>
        <end position="133"/>
    </location>
</feature>
<feature type="region of interest" description="Disordered" evidence="8">
    <location>
        <begin position="115"/>
        <end position="139"/>
    </location>
</feature>
<proteinExistence type="inferred from homology"/>
<sequence>MTTHTCPVCADQFETAGATRDHAWNTHNACHYCGEQLEGETDERLYRHWLAAHPDTLSRVDYKRADAAVDSLTFTERLSEGGVSAAVGGLTRRQLLLAGGGTATAALVVGGTVLTDNKDTESNGSTNSTGETSAVATAPIPDSPNGFRYAVMGSADAEVTVTYVGSWKCPYCAQFSTGMLSQLVTDYVDPGTITLEFRDLAYIGGEPFLGPDAPAAGQAGLAVWNAEPASYWSFHEYVFQNQPPEREQWATADQLVEFARSAGVSKTEAVRTAIQKNQYEDALRVTGRAASDSGVNSTPTLLIDGTTINPLGNEDRTRRLIEDAAGQS</sequence>
<reference evidence="10 11" key="1">
    <citation type="submission" date="2022-06" db="EMBL/GenBank/DDBJ databases">
        <title>Halogeometricum sp. a new haloarchaeum isolate from saline soil.</title>
        <authorList>
            <person name="Strakova D."/>
            <person name="Galisteo C."/>
            <person name="Sanchez-Porro C."/>
            <person name="Ventosa A."/>
        </authorList>
    </citation>
    <scope>NUCLEOTIDE SEQUENCE [LARGE SCALE GENOMIC DNA]</scope>
    <source>
        <strain evidence="11">S3BR25-2</strain>
    </source>
</reference>
<dbReference type="Proteomes" id="UP001254813">
    <property type="component" value="Unassembled WGS sequence"/>
</dbReference>
<evidence type="ECO:0000313" key="11">
    <source>
        <dbReference type="Proteomes" id="UP001254813"/>
    </source>
</evidence>
<keyword evidence="5" id="KW-0560">Oxidoreductase</keyword>
<dbReference type="PANTHER" id="PTHR13887">
    <property type="entry name" value="GLUTATHIONE S-TRANSFERASE KAPPA"/>
    <property type="match status" value="1"/>
</dbReference>
<keyword evidence="7" id="KW-0676">Redox-active center</keyword>
<dbReference type="InterPro" id="IPR013087">
    <property type="entry name" value="Znf_C2H2_type"/>
</dbReference>